<keyword evidence="2" id="KW-0812">Transmembrane</keyword>
<dbReference type="EMBL" id="AEWV01000006">
    <property type="protein sequence ID" value="EGC18146.1"/>
    <property type="molecule type" value="Genomic_DNA"/>
</dbReference>
<keyword evidence="2" id="KW-0472">Membrane</keyword>
<evidence type="ECO:0000313" key="4">
    <source>
        <dbReference type="Proteomes" id="UP000004088"/>
    </source>
</evidence>
<accession>F0EWR5</accession>
<reference evidence="3 4" key="1">
    <citation type="submission" date="2011-01" db="EMBL/GenBank/DDBJ databases">
        <authorList>
            <person name="Muzny D."/>
            <person name="Qin X."/>
            <person name="Deng J."/>
            <person name="Jiang H."/>
            <person name="Liu Y."/>
            <person name="Qu J."/>
            <person name="Song X.-Z."/>
            <person name="Zhang L."/>
            <person name="Thornton R."/>
            <person name="Coyle M."/>
            <person name="Francisco L."/>
            <person name="Jackson L."/>
            <person name="Javaid M."/>
            <person name="Korchina V."/>
            <person name="Kovar C."/>
            <person name="Mata R."/>
            <person name="Mathew T."/>
            <person name="Ngo R."/>
            <person name="Nguyen L."/>
            <person name="Nguyen N."/>
            <person name="Okwuonu G."/>
            <person name="Ongeri F."/>
            <person name="Pham C."/>
            <person name="Simmons D."/>
            <person name="Wilczek-Boney K."/>
            <person name="Hale W."/>
            <person name="Jakkamsetti A."/>
            <person name="Pham P."/>
            <person name="Ruth R."/>
            <person name="San Lucas F."/>
            <person name="Warren J."/>
            <person name="Zhang J."/>
            <person name="Zhao Z."/>
            <person name="Zhou C."/>
            <person name="Zhu D."/>
            <person name="Lee S."/>
            <person name="Bess C."/>
            <person name="Blankenburg K."/>
            <person name="Forbes L."/>
            <person name="Fu Q."/>
            <person name="Gubbala S."/>
            <person name="Hirani K."/>
            <person name="Jayaseelan J.C."/>
            <person name="Lara F."/>
            <person name="Munidasa M."/>
            <person name="Palculict T."/>
            <person name="Patil S."/>
            <person name="Pu L.-L."/>
            <person name="Saada N."/>
            <person name="Tang L."/>
            <person name="Weissenberger G."/>
            <person name="Zhu Y."/>
            <person name="Hemphill L."/>
            <person name="Shang Y."/>
            <person name="Youmans B."/>
            <person name="Ayvaz T."/>
            <person name="Ross M."/>
            <person name="Santibanez J."/>
            <person name="Aqrawi P."/>
            <person name="Gross S."/>
            <person name="Joshi V."/>
            <person name="Fowler G."/>
            <person name="Nazareth L."/>
            <person name="Reid J."/>
            <person name="Worley K."/>
            <person name="Petrosino J."/>
            <person name="Highlander S."/>
            <person name="Gibbs R."/>
        </authorList>
    </citation>
    <scope>NUCLEOTIDE SEQUENCE [LARGE SCALE GENOMIC DNA]</scope>
    <source>
        <strain evidence="3 4">ATCC 33394</strain>
    </source>
</reference>
<protein>
    <submittedName>
        <fullName evidence="3">Uncharacterized protein</fullName>
    </submittedName>
</protein>
<feature type="compositionally biased region" description="Polar residues" evidence="1">
    <location>
        <begin position="99"/>
        <end position="113"/>
    </location>
</feature>
<gene>
    <name evidence="3" type="ORF">HMPREF9098_0295</name>
</gene>
<dbReference type="Proteomes" id="UP000004088">
    <property type="component" value="Unassembled WGS sequence"/>
</dbReference>
<feature type="compositionally biased region" description="Basic and acidic residues" evidence="1">
    <location>
        <begin position="166"/>
        <end position="187"/>
    </location>
</feature>
<comment type="caution">
    <text evidence="3">The sequence shown here is derived from an EMBL/GenBank/DDBJ whole genome shotgun (WGS) entry which is preliminary data.</text>
</comment>
<feature type="transmembrane region" description="Helical" evidence="2">
    <location>
        <begin position="20"/>
        <end position="43"/>
    </location>
</feature>
<evidence type="ECO:0000256" key="1">
    <source>
        <dbReference type="SAM" id="MobiDB-lite"/>
    </source>
</evidence>
<keyword evidence="4" id="KW-1185">Reference proteome</keyword>
<proteinExistence type="predicted"/>
<evidence type="ECO:0000256" key="2">
    <source>
        <dbReference type="SAM" id="Phobius"/>
    </source>
</evidence>
<dbReference type="HOGENOM" id="CLU_1400837_0_0_4"/>
<name>F0EWR5_9NEIS</name>
<keyword evidence="2" id="KW-1133">Transmembrane helix</keyword>
<dbReference type="AlphaFoldDB" id="F0EWR5"/>
<sequence>MFMLNANRRFKAAALGKITFGNILMTLLCLGTFAVAGLMYMMYQQVISTPETTAASYQRDQNAAASNPELMLPNGKTAQQGASAPAAQMPPARVVQAASEAQTTMDETPQPVETTPRRHTPRKPAATAEKPVEPAETQAVELKPTNLSPQPRQERVIAPTNQAAERPLKPENTPPRRERQRPARESNDATDYLF</sequence>
<organism evidence="3 4">
    <name type="scientific">Kingella denitrificans ATCC 33394</name>
    <dbReference type="NCBI Taxonomy" id="888741"/>
    <lineage>
        <taxon>Bacteria</taxon>
        <taxon>Pseudomonadati</taxon>
        <taxon>Pseudomonadota</taxon>
        <taxon>Betaproteobacteria</taxon>
        <taxon>Neisseriales</taxon>
        <taxon>Neisseriaceae</taxon>
        <taxon>Kingella</taxon>
    </lineage>
</organism>
<dbReference type="STRING" id="888741.HMPREF9098_0295"/>
<feature type="region of interest" description="Disordered" evidence="1">
    <location>
        <begin position="67"/>
        <end position="194"/>
    </location>
</feature>
<evidence type="ECO:0000313" key="3">
    <source>
        <dbReference type="EMBL" id="EGC18146.1"/>
    </source>
</evidence>